<dbReference type="PATRIC" id="fig|595434.4.peg.6107"/>
<keyword evidence="2" id="KW-0472">Membrane</keyword>
<reference evidence="2" key="1">
    <citation type="submission" date="2015-05" db="EMBL/GenBank/DDBJ databases">
        <title>Permanent draft genome of Rhodopirellula islandicus K833.</title>
        <authorList>
            <person name="Kizina J."/>
            <person name="Richter M."/>
            <person name="Glockner F.O."/>
            <person name="Harder J."/>
        </authorList>
    </citation>
    <scope>NUCLEOTIDE SEQUENCE [LARGE SCALE GENOMIC DNA]</scope>
    <source>
        <strain evidence="2">K833</strain>
    </source>
</reference>
<evidence type="ECO:0000313" key="2">
    <source>
        <dbReference type="EMBL" id="KLU01578.1"/>
    </source>
</evidence>
<comment type="caution">
    <text evidence="2">The sequence shown here is derived from an EMBL/GenBank/DDBJ whole genome shotgun (WGS) entry which is preliminary data.</text>
</comment>
<dbReference type="RefSeq" id="WP_047817273.1">
    <property type="nucleotide sequence ID" value="NZ_LECT01000053.1"/>
</dbReference>
<dbReference type="Proteomes" id="UP000036367">
    <property type="component" value="Unassembled WGS sequence"/>
</dbReference>
<feature type="chain" id="PRO_5005247758" evidence="1">
    <location>
        <begin position="29"/>
        <end position="126"/>
    </location>
</feature>
<gene>
    <name evidence="2" type="ORF">RISK_006425</name>
</gene>
<keyword evidence="1" id="KW-0732">Signal</keyword>
<organism evidence="2 3">
    <name type="scientific">Rhodopirellula islandica</name>
    <dbReference type="NCBI Taxonomy" id="595434"/>
    <lineage>
        <taxon>Bacteria</taxon>
        <taxon>Pseudomonadati</taxon>
        <taxon>Planctomycetota</taxon>
        <taxon>Planctomycetia</taxon>
        <taxon>Pirellulales</taxon>
        <taxon>Pirellulaceae</taxon>
        <taxon>Rhodopirellula</taxon>
    </lineage>
</organism>
<proteinExistence type="predicted"/>
<dbReference type="EMBL" id="LECT01000053">
    <property type="protein sequence ID" value="KLU01578.1"/>
    <property type="molecule type" value="Genomic_DNA"/>
</dbReference>
<accession>A0A0J1B4N7</accession>
<protein>
    <submittedName>
        <fullName evidence="2">Signal peptide and transmembrane protein</fullName>
    </submittedName>
</protein>
<feature type="signal peptide" evidence="1">
    <location>
        <begin position="1"/>
        <end position="28"/>
    </location>
</feature>
<evidence type="ECO:0000256" key="1">
    <source>
        <dbReference type="SAM" id="SignalP"/>
    </source>
</evidence>
<keyword evidence="2" id="KW-0812">Transmembrane</keyword>
<dbReference type="OrthoDB" id="288328at2"/>
<sequence>MSQLTKWIAVPVLAVAATFMADAPEASAQGFSLSIGTGGLSYGNYGVNRYGSRYGSHYGSHYNRGHQAFGPVVYPSRYSAGYRGYTRPHYDYHAPALVPHRNHYHYQPGHYDLHHGGHGRGHRGHH</sequence>
<dbReference type="AlphaFoldDB" id="A0A0J1B4N7"/>
<name>A0A0J1B4N7_RHOIS</name>
<keyword evidence="3" id="KW-1185">Reference proteome</keyword>
<dbReference type="STRING" id="595434.RISK_006425"/>
<evidence type="ECO:0000313" key="3">
    <source>
        <dbReference type="Proteomes" id="UP000036367"/>
    </source>
</evidence>